<organism evidence="4 5">
    <name type="scientific">Symplocastrum torsivum CPER-KK1</name>
    <dbReference type="NCBI Taxonomy" id="450513"/>
    <lineage>
        <taxon>Bacteria</taxon>
        <taxon>Bacillati</taxon>
        <taxon>Cyanobacteriota</taxon>
        <taxon>Cyanophyceae</taxon>
        <taxon>Oscillatoriophycideae</taxon>
        <taxon>Oscillatoriales</taxon>
        <taxon>Microcoleaceae</taxon>
        <taxon>Symplocastrum</taxon>
    </lineage>
</organism>
<reference evidence="4" key="2">
    <citation type="journal article" date="2022" name="Microbiol. Resour. Announc.">
        <title>Metagenome Sequencing to Explore Phylogenomics of Terrestrial Cyanobacteria.</title>
        <authorList>
            <person name="Ward R.D."/>
            <person name="Stajich J.E."/>
            <person name="Johansen J.R."/>
            <person name="Huntemann M."/>
            <person name="Clum A."/>
            <person name="Foster B."/>
            <person name="Foster B."/>
            <person name="Roux S."/>
            <person name="Palaniappan K."/>
            <person name="Varghese N."/>
            <person name="Mukherjee S."/>
            <person name="Reddy T.B.K."/>
            <person name="Daum C."/>
            <person name="Copeland A."/>
            <person name="Chen I.A."/>
            <person name="Ivanova N.N."/>
            <person name="Kyrpides N.C."/>
            <person name="Shapiro N."/>
            <person name="Eloe-Fadrosh E.A."/>
            <person name="Pietrasiak N."/>
        </authorList>
    </citation>
    <scope>NUCLEOTIDE SEQUENCE</scope>
    <source>
        <strain evidence="4">CPER-KK1</strain>
    </source>
</reference>
<dbReference type="AlphaFoldDB" id="A0A951U959"/>
<dbReference type="EMBL" id="JAHHIF010000009">
    <property type="protein sequence ID" value="MBW4544559.1"/>
    <property type="molecule type" value="Genomic_DNA"/>
</dbReference>
<evidence type="ECO:0000259" key="2">
    <source>
        <dbReference type="Pfam" id="PF10128"/>
    </source>
</evidence>
<dbReference type="SUPFAM" id="SSF47090">
    <property type="entry name" value="PGBD-like"/>
    <property type="match status" value="1"/>
</dbReference>
<evidence type="ECO:0000259" key="1">
    <source>
        <dbReference type="Pfam" id="PF01471"/>
    </source>
</evidence>
<protein>
    <submittedName>
        <fullName evidence="4">Glucose-6-phosphate dehydrogenase assembly protein OpcA</fullName>
    </submittedName>
</protein>
<feature type="domain" description="Glucose-6-phosphate dehydrogenase assembly protein OpcA C-terminal" evidence="3">
    <location>
        <begin position="269"/>
        <end position="446"/>
    </location>
</feature>
<feature type="domain" description="Glucose-6-phosphate dehydrogenase assembly protein OpcA N-terminal" evidence="2">
    <location>
        <begin position="144"/>
        <end position="260"/>
    </location>
</feature>
<dbReference type="PANTHER" id="PTHR38658:SF1">
    <property type="entry name" value="OXPP CYCLE PROTEIN OPCA-RELATED"/>
    <property type="match status" value="1"/>
</dbReference>
<accession>A0A951U959</accession>
<dbReference type="NCBIfam" id="TIGR00534">
    <property type="entry name" value="OpcA"/>
    <property type="match status" value="1"/>
</dbReference>
<evidence type="ECO:0000313" key="4">
    <source>
        <dbReference type="EMBL" id="MBW4544559.1"/>
    </source>
</evidence>
<feature type="domain" description="Peptidoglycan binding-like" evidence="1">
    <location>
        <begin position="60"/>
        <end position="110"/>
    </location>
</feature>
<dbReference type="InterPro" id="IPR046801">
    <property type="entry name" value="OpcA_G6PD_N"/>
</dbReference>
<gene>
    <name evidence="4" type="primary">opcA</name>
    <name evidence="4" type="ORF">KME25_08960</name>
</gene>
<dbReference type="InterPro" id="IPR046802">
    <property type="entry name" value="OpcA_G6PD_C"/>
</dbReference>
<proteinExistence type="predicted"/>
<dbReference type="Proteomes" id="UP000753908">
    <property type="component" value="Unassembled WGS sequence"/>
</dbReference>
<dbReference type="Gene3D" id="1.10.101.10">
    <property type="entry name" value="PGBD-like superfamily/PGBD"/>
    <property type="match status" value="1"/>
</dbReference>
<evidence type="ECO:0000313" key="5">
    <source>
        <dbReference type="Proteomes" id="UP000753908"/>
    </source>
</evidence>
<name>A0A951U959_9CYAN</name>
<sequence>MATQSPPLVSIQPPKDVSISEIEAELRQIWRSYGSSDDNSDIPSAIRASTFSLIVYEPEETQQLLAALGYYSGPVDGIVGPRMVSALKAAQKAYGLPRTGYADATTKAKLHEDYTERLNNGATANTAKDERLQYSPDLESSGIADAIAAANPCRIIALCPTAGEDEGVTVQVSASCPIQKHSQSTLICCEYITLRGTAAALERNAGMISELVIGELPKFIWWKATPDVDYGLFKRLADLSNSVIIDSSTFNTAEVDLMRVHTLLEQGMPMADINWRRIAAWQELSAAAFDPPERRDALKEVDRVTIDYEKGNEAQALMYLGWLASRLQWHPTSYEKEGGDYDIRRIKFTTPDQRSIEAELAGIPIADVGEVPGDLISLRLGSTNNDADCCTVLCSETTGCMRMEAGGGAQSCRIQQVTPLFDQKTEFLLSQQLQRWGSDVLYKESLSVAAQILELAS</sequence>
<dbReference type="PANTHER" id="PTHR38658">
    <property type="entry name" value="OXPP CYCLE PROTEIN OPCA-RELATED"/>
    <property type="match status" value="1"/>
</dbReference>
<dbReference type="Pfam" id="PF20171">
    <property type="entry name" value="OpcA_G6PD_C"/>
    <property type="match status" value="1"/>
</dbReference>
<dbReference type="InterPro" id="IPR004555">
    <property type="entry name" value="G6PDH_assembly_OpcA"/>
</dbReference>
<dbReference type="InterPro" id="IPR036365">
    <property type="entry name" value="PGBD-like_sf"/>
</dbReference>
<dbReference type="Pfam" id="PF01471">
    <property type="entry name" value="PG_binding_1"/>
    <property type="match status" value="1"/>
</dbReference>
<reference evidence="4" key="1">
    <citation type="submission" date="2021-05" db="EMBL/GenBank/DDBJ databases">
        <authorList>
            <person name="Pietrasiak N."/>
            <person name="Ward R."/>
            <person name="Stajich J.E."/>
            <person name="Kurbessoian T."/>
        </authorList>
    </citation>
    <scope>NUCLEOTIDE SEQUENCE</scope>
    <source>
        <strain evidence="4">CPER-KK1</strain>
    </source>
</reference>
<dbReference type="InterPro" id="IPR002477">
    <property type="entry name" value="Peptidoglycan-bd-like"/>
</dbReference>
<dbReference type="Pfam" id="PF10128">
    <property type="entry name" value="OpcA_G6PD_assem"/>
    <property type="match status" value="1"/>
</dbReference>
<evidence type="ECO:0000259" key="3">
    <source>
        <dbReference type="Pfam" id="PF20171"/>
    </source>
</evidence>
<comment type="caution">
    <text evidence="4">The sequence shown here is derived from an EMBL/GenBank/DDBJ whole genome shotgun (WGS) entry which is preliminary data.</text>
</comment>
<dbReference type="InterPro" id="IPR036366">
    <property type="entry name" value="PGBDSf"/>
</dbReference>